<sequence length="320" mass="34083">MNPNRQLLLALLLGVFSFSAFSQVKIGDSPSSIDAYSILELESKSLAFVMTRMSTAEMNALRPLEGALVYNTTEKCIFLYKGATWSSLCEAGVKVTTATTAPAVAQSKSGDFWINTTTTRAVTNIFNGTSWMAINANPKSGAGDPNTKTGLNPIAGDIYVDENAAAIYIYNGTSWANNTAATTVTAGNGLSMSPTNVIEFGGSLTKPTVLPTTSTNTLAITGLSAPTAADNHDFVVVDRTTGVLNKVAAIDVLREEEVVLIASNGQVQFSPPKPVNSKRQIDVYRNGVRIEFSVVNTTTIELEPEASCYAGDKIRIVQVY</sequence>
<feature type="chain" id="PRO_5045532994" evidence="1">
    <location>
        <begin position="23"/>
        <end position="320"/>
    </location>
</feature>
<keyword evidence="1" id="KW-0732">Signal</keyword>
<evidence type="ECO:0000313" key="3">
    <source>
        <dbReference type="Proteomes" id="UP001568894"/>
    </source>
</evidence>
<dbReference type="Proteomes" id="UP001568894">
    <property type="component" value="Unassembled WGS sequence"/>
</dbReference>
<dbReference type="EMBL" id="JASMRN010000001">
    <property type="protein sequence ID" value="MEZ7513725.1"/>
    <property type="molecule type" value="Genomic_DNA"/>
</dbReference>
<accession>A0ABV4KAH5</accession>
<evidence type="ECO:0000256" key="1">
    <source>
        <dbReference type="SAM" id="SignalP"/>
    </source>
</evidence>
<gene>
    <name evidence="2" type="ORF">QO192_00370</name>
</gene>
<organism evidence="2 3">
    <name type="scientific">Flavobacterium frigidarium</name>
    <dbReference type="NCBI Taxonomy" id="99286"/>
    <lineage>
        <taxon>Bacteria</taxon>
        <taxon>Pseudomonadati</taxon>
        <taxon>Bacteroidota</taxon>
        <taxon>Flavobacteriia</taxon>
        <taxon>Flavobacteriales</taxon>
        <taxon>Flavobacteriaceae</taxon>
        <taxon>Flavobacterium</taxon>
    </lineage>
</organism>
<keyword evidence="3" id="KW-1185">Reference proteome</keyword>
<feature type="signal peptide" evidence="1">
    <location>
        <begin position="1"/>
        <end position="22"/>
    </location>
</feature>
<comment type="caution">
    <text evidence="2">The sequence shown here is derived from an EMBL/GenBank/DDBJ whole genome shotgun (WGS) entry which is preliminary data.</text>
</comment>
<dbReference type="RefSeq" id="WP_371567157.1">
    <property type="nucleotide sequence ID" value="NZ_JASMRN010000001.1"/>
</dbReference>
<proteinExistence type="predicted"/>
<name>A0ABV4KAH5_9FLAO</name>
<reference evidence="2 3" key="1">
    <citation type="submission" date="2023-05" db="EMBL/GenBank/DDBJ databases">
        <title>Adaptations of aquatic viruses from atmosphere-close ecosystems of the Central Arctic Ocean.</title>
        <authorList>
            <person name="Rahlff J."/>
            <person name="Holmfeldt K."/>
        </authorList>
    </citation>
    <scope>NUCLEOTIDE SEQUENCE [LARGE SCALE GENOMIC DNA]</scope>
    <source>
        <strain evidence="2 3">Arc14</strain>
    </source>
</reference>
<evidence type="ECO:0000313" key="2">
    <source>
        <dbReference type="EMBL" id="MEZ7513725.1"/>
    </source>
</evidence>
<protein>
    <submittedName>
        <fullName evidence="2">Uncharacterized protein</fullName>
    </submittedName>
</protein>